<dbReference type="Proteomes" id="UP000280960">
    <property type="component" value="Chromosome"/>
</dbReference>
<dbReference type="PANTHER" id="PTHR42948">
    <property type="entry name" value="TRANSPORTER"/>
    <property type="match status" value="1"/>
</dbReference>
<feature type="transmembrane region" description="Helical" evidence="6">
    <location>
        <begin position="347"/>
        <end position="368"/>
    </location>
</feature>
<dbReference type="SUPFAM" id="SSF161070">
    <property type="entry name" value="SNF-like"/>
    <property type="match status" value="1"/>
</dbReference>
<keyword evidence="5 6" id="KW-0472">Membrane</keyword>
<feature type="transmembrane region" description="Helical" evidence="6">
    <location>
        <begin position="416"/>
        <end position="435"/>
    </location>
</feature>
<feature type="transmembrane region" description="Helical" evidence="6">
    <location>
        <begin position="374"/>
        <end position="395"/>
    </location>
</feature>
<sequence>MNEEREQWGSRLGFILASLGMAVGTGNIWRFPRMAGLHDGGSFLIAYLVANLMWALPLMMTEIAIGKRMRMGTVGSFRDFVGKKFAWFGAWAAFVCAAITFYYAVVFSWALKYFFMAVIGTFKPGLDSQALWDSTINNPVQGILWDFIAVVIAGIIIYKGVQGGLEKTNKIMIPTLFISLIITGIWALSKPGAVLGLKYLFVPKWASLATPALWLNAFAQASWSTGAGWGEMLTYAVYTKENEDVAANSHMVIFGDMLGAMTGALAVLPLVFAFSPSEAAAVETLKSGNYGLTFIYLTKFFSNTTGGALIASLFFLALSFAALSSLLPQTEVIVRNYIDAGYDRKKATILVSIAVFIFGVPSAVSIKFLNNQDWVWGVALLVSGVMFAFAVYKFGVDRVRTELINPDSDIVVGKSYNIRITLFPVLFAVLFGWWIWQSITWHPSDWWNPFLEDSVGTIVVQFAIAGLAFYLMNDKLAKWIKLKSYNGEMK</sequence>
<feature type="transmembrane region" description="Helical" evidence="6">
    <location>
        <begin position="43"/>
        <end position="65"/>
    </location>
</feature>
<evidence type="ECO:0000256" key="5">
    <source>
        <dbReference type="ARBA" id="ARBA00023136"/>
    </source>
</evidence>
<comment type="subcellular location">
    <subcellularLocation>
        <location evidence="1">Membrane</location>
        <topology evidence="1">Multi-pass membrane protein</topology>
    </subcellularLocation>
</comment>
<dbReference type="PANTHER" id="PTHR42948:SF1">
    <property type="entry name" value="TRANSPORTER"/>
    <property type="match status" value="1"/>
</dbReference>
<accession>A0A3G2R6H2</accession>
<dbReference type="InterPro" id="IPR000175">
    <property type="entry name" value="Na/ntran_symport"/>
</dbReference>
<dbReference type="RefSeq" id="WP_122015059.1">
    <property type="nucleotide sequence ID" value="NZ_CP033169.1"/>
</dbReference>
<keyword evidence="8" id="KW-1185">Reference proteome</keyword>
<evidence type="ECO:0000256" key="1">
    <source>
        <dbReference type="ARBA" id="ARBA00004141"/>
    </source>
</evidence>
<keyword evidence="3 6" id="KW-0812">Transmembrane</keyword>
<proteinExistence type="predicted"/>
<dbReference type="CDD" id="cd10336">
    <property type="entry name" value="SLC6sbd_Tyt1-Like"/>
    <property type="match status" value="1"/>
</dbReference>
<dbReference type="InterPro" id="IPR047218">
    <property type="entry name" value="YocR/YhdH-like"/>
</dbReference>
<gene>
    <name evidence="7" type="ORF">D2962_11645</name>
</gene>
<feature type="transmembrane region" description="Helical" evidence="6">
    <location>
        <begin position="85"/>
        <end position="105"/>
    </location>
</feature>
<feature type="transmembrane region" description="Helical" evidence="6">
    <location>
        <begin position="12"/>
        <end position="31"/>
    </location>
</feature>
<feature type="transmembrane region" description="Helical" evidence="6">
    <location>
        <begin position="142"/>
        <end position="159"/>
    </location>
</feature>
<reference evidence="7 8" key="1">
    <citation type="submission" date="2018-10" db="EMBL/GenBank/DDBJ databases">
        <authorList>
            <person name="Zhang X."/>
        </authorList>
    </citation>
    <scope>NUCLEOTIDE SEQUENCE [LARGE SCALE GENOMIC DNA]</scope>
    <source>
        <strain evidence="7 8">SK-G1</strain>
    </source>
</reference>
<evidence type="ECO:0000256" key="4">
    <source>
        <dbReference type="ARBA" id="ARBA00022989"/>
    </source>
</evidence>
<evidence type="ECO:0000256" key="6">
    <source>
        <dbReference type="SAM" id="Phobius"/>
    </source>
</evidence>
<keyword evidence="4 6" id="KW-1133">Transmembrane helix</keyword>
<dbReference type="GO" id="GO:0016020">
    <property type="term" value="C:membrane"/>
    <property type="evidence" value="ECO:0007669"/>
    <property type="project" value="UniProtKB-SubCell"/>
</dbReference>
<feature type="transmembrane region" description="Helical" evidence="6">
    <location>
        <begin position="455"/>
        <end position="473"/>
    </location>
</feature>
<feature type="transmembrane region" description="Helical" evidence="6">
    <location>
        <begin position="251"/>
        <end position="274"/>
    </location>
</feature>
<dbReference type="AlphaFoldDB" id="A0A3G2R6H2"/>
<dbReference type="InterPro" id="IPR037272">
    <property type="entry name" value="SNS_sf"/>
</dbReference>
<dbReference type="PROSITE" id="PS50267">
    <property type="entry name" value="NA_NEUROTRAN_SYMP_3"/>
    <property type="match status" value="1"/>
</dbReference>
<dbReference type="KEGG" id="bacg:D2962_11645"/>
<evidence type="ECO:0000256" key="2">
    <source>
        <dbReference type="ARBA" id="ARBA00022448"/>
    </source>
</evidence>
<dbReference type="NCBIfam" id="NF037979">
    <property type="entry name" value="Na_transp"/>
    <property type="match status" value="1"/>
</dbReference>
<organism evidence="7 8">
    <name type="scientific">Biomaibacter acetigenes</name>
    <dbReference type="NCBI Taxonomy" id="2316383"/>
    <lineage>
        <taxon>Bacteria</taxon>
        <taxon>Bacillati</taxon>
        <taxon>Bacillota</taxon>
        <taxon>Clostridia</taxon>
        <taxon>Thermosediminibacterales</taxon>
        <taxon>Tepidanaerobacteraceae</taxon>
        <taxon>Biomaibacter</taxon>
    </lineage>
</organism>
<evidence type="ECO:0000256" key="3">
    <source>
        <dbReference type="ARBA" id="ARBA00022692"/>
    </source>
</evidence>
<keyword evidence="2" id="KW-0813">Transport</keyword>
<protein>
    <submittedName>
        <fullName evidence="7">Sodium-dependent transporter</fullName>
    </submittedName>
</protein>
<feature type="transmembrane region" description="Helical" evidence="6">
    <location>
        <begin position="306"/>
        <end position="327"/>
    </location>
</feature>
<feature type="transmembrane region" description="Helical" evidence="6">
    <location>
        <begin position="208"/>
        <end position="230"/>
    </location>
</feature>
<evidence type="ECO:0000313" key="7">
    <source>
        <dbReference type="EMBL" id="AYO31164.1"/>
    </source>
</evidence>
<name>A0A3G2R6H2_9FIRM</name>
<feature type="transmembrane region" description="Helical" evidence="6">
    <location>
        <begin position="171"/>
        <end position="188"/>
    </location>
</feature>
<dbReference type="Pfam" id="PF00209">
    <property type="entry name" value="SNF"/>
    <property type="match status" value="2"/>
</dbReference>
<evidence type="ECO:0000313" key="8">
    <source>
        <dbReference type="Proteomes" id="UP000280960"/>
    </source>
</evidence>
<dbReference type="EMBL" id="CP033169">
    <property type="protein sequence ID" value="AYO31164.1"/>
    <property type="molecule type" value="Genomic_DNA"/>
</dbReference>
<dbReference type="PRINTS" id="PR00176">
    <property type="entry name" value="NANEUSMPORT"/>
</dbReference>